<sequence length="556" mass="63947">MNDTLSFANKINNNDNIGGSSLADIAKEDEEKIILKNIIDKGSKTLYLKLEPDWKFFKDKLKLEYGRAETLEKANKRAFTIVGCEMNEVVDGYENSTIQIGLKENKIIKNDFLLIVDIDIPNFAKFGVSVGNSNIKNSNVVTNLTYSVIEYNKMSLKFKLEPTIEFIEAVKDVIDPKDPRMFKNIIKYFGQFIPKEVILGGRVYFIARENSEENVGEYATKMNGQASNIGIEKRSSKSLNKNNSSKYHNLRKQILSLVGKRILFTSIEDYSYKLPESGSQLINISENILEILQNKDADCNIFATIIDKKEKDVFSCQIIWSPNEDPNLIIHCIQKKFRKCECKLKIKWMVVGYDIKFDFNHSDFNVKLKVLKNEFNISNQQAVIKQLNLEYDSSVLCFGIPVLSKLNSLKNSLVIGHHFINDRENRKVGTYIFSYCLEKNHYVNLPKFTFYTLIISNYPNTNNYGMTTFQQTSKIRKLLNFIKVNSKLTSKFISLYSIENDYEPIFLKQKTSEIEVKHINVNSLNCDQNDCICKSKGIKGSENNLKYAFLDPKDSN</sequence>
<dbReference type="VEuPathDB" id="FungiDB:RhiirA1_453699"/>
<reference evidence="2 3" key="2">
    <citation type="submission" date="2017-09" db="EMBL/GenBank/DDBJ databases">
        <title>Extensive intraspecific genome diversity in a model arbuscular mycorrhizal fungus.</title>
        <authorList>
            <person name="Chen E.C."/>
            <person name="Morin E."/>
            <person name="Beaudet D."/>
            <person name="Noel J."/>
            <person name="Ndikumana S."/>
            <person name="Charron P."/>
            <person name="St-Onge C."/>
            <person name="Giorgi J."/>
            <person name="Grigoriev I.V."/>
            <person name="Roux C."/>
            <person name="Martin F.M."/>
            <person name="Corradi N."/>
        </authorList>
    </citation>
    <scope>NUCLEOTIDE SEQUENCE [LARGE SCALE GENOMIC DNA]</scope>
    <source>
        <strain evidence="2 3">A5</strain>
    </source>
</reference>
<organism evidence="2 3">
    <name type="scientific">Rhizophagus irregularis</name>
    <dbReference type="NCBI Taxonomy" id="588596"/>
    <lineage>
        <taxon>Eukaryota</taxon>
        <taxon>Fungi</taxon>
        <taxon>Fungi incertae sedis</taxon>
        <taxon>Mucoromycota</taxon>
        <taxon>Glomeromycotina</taxon>
        <taxon>Glomeromycetes</taxon>
        <taxon>Glomerales</taxon>
        <taxon>Glomeraceae</taxon>
        <taxon>Rhizophagus</taxon>
    </lineage>
</organism>
<dbReference type="InterPro" id="IPR055854">
    <property type="entry name" value="DUF7431"/>
</dbReference>
<feature type="domain" description="DUF7431" evidence="1">
    <location>
        <begin position="262"/>
        <end position="531"/>
    </location>
</feature>
<dbReference type="Proteomes" id="UP000232722">
    <property type="component" value="Unassembled WGS sequence"/>
</dbReference>
<name>A0A2N0PT00_9GLOM</name>
<protein>
    <recommendedName>
        <fullName evidence="1">DUF7431 domain-containing protein</fullName>
    </recommendedName>
</protein>
<dbReference type="EMBL" id="LLXJ01000417">
    <property type="protein sequence ID" value="PKC09961.1"/>
    <property type="molecule type" value="Genomic_DNA"/>
</dbReference>
<proteinExistence type="predicted"/>
<gene>
    <name evidence="2" type="ORF">RhiirA5_414962</name>
</gene>
<evidence type="ECO:0000313" key="3">
    <source>
        <dbReference type="Proteomes" id="UP000232722"/>
    </source>
</evidence>
<comment type="caution">
    <text evidence="2">The sequence shown here is derived from an EMBL/GenBank/DDBJ whole genome shotgun (WGS) entry which is preliminary data.</text>
</comment>
<dbReference type="Pfam" id="PF24209">
    <property type="entry name" value="DUF7431"/>
    <property type="match status" value="1"/>
</dbReference>
<reference evidence="2 3" key="1">
    <citation type="submission" date="2016-04" db="EMBL/GenBank/DDBJ databases">
        <title>Genome analyses suggest a sexual origin of heterokaryosis in a supposedly ancient asexual fungus.</title>
        <authorList>
            <person name="Ropars J."/>
            <person name="Sedzielewska K."/>
            <person name="Noel J."/>
            <person name="Charron P."/>
            <person name="Farinelli L."/>
            <person name="Marton T."/>
            <person name="Kruger M."/>
            <person name="Pelin A."/>
            <person name="Brachmann A."/>
            <person name="Corradi N."/>
        </authorList>
    </citation>
    <scope>NUCLEOTIDE SEQUENCE [LARGE SCALE GENOMIC DNA]</scope>
    <source>
        <strain evidence="2 3">A5</strain>
    </source>
</reference>
<dbReference type="AlphaFoldDB" id="A0A2N0PT00"/>
<accession>A0A2N0PT00</accession>
<evidence type="ECO:0000313" key="2">
    <source>
        <dbReference type="EMBL" id="PKC09961.1"/>
    </source>
</evidence>
<dbReference type="VEuPathDB" id="FungiDB:FUN_022713"/>
<evidence type="ECO:0000259" key="1">
    <source>
        <dbReference type="Pfam" id="PF24209"/>
    </source>
</evidence>